<feature type="compositionally biased region" description="Basic and acidic residues" evidence="1">
    <location>
        <begin position="8"/>
        <end position="22"/>
    </location>
</feature>
<gene>
    <name evidence="2" type="ORF">CVLEPA_LOCUS18121</name>
</gene>
<evidence type="ECO:0000313" key="3">
    <source>
        <dbReference type="Proteomes" id="UP001642483"/>
    </source>
</evidence>
<sequence length="190" mass="21630">MDNMSDLTQKDEAFKEDSKETHSINPLQSDESIIDPEKVNEIPQDQALSKVSDKPQNKENPVQEADLPAYKSRKQFSKEELSDVKRVFAEKIHRGERILLKEAKAALEKGDLPCCANKTPKQIEDRVAVFIRTAQRLEGKKTAKMCKYTAAEAETFLHENSDIDELDDTEDMQDEVLQAHESDTSSDEYL</sequence>
<protein>
    <submittedName>
        <fullName evidence="2">Uncharacterized protein</fullName>
    </submittedName>
</protein>
<accession>A0ABP0G683</accession>
<keyword evidence="3" id="KW-1185">Reference proteome</keyword>
<name>A0ABP0G683_CLALP</name>
<feature type="compositionally biased region" description="Acidic residues" evidence="1">
    <location>
        <begin position="162"/>
        <end position="174"/>
    </location>
</feature>
<dbReference type="Proteomes" id="UP001642483">
    <property type="component" value="Unassembled WGS sequence"/>
</dbReference>
<feature type="region of interest" description="Disordered" evidence="1">
    <location>
        <begin position="1"/>
        <end position="80"/>
    </location>
</feature>
<proteinExistence type="predicted"/>
<dbReference type="EMBL" id="CAWYQH010000102">
    <property type="protein sequence ID" value="CAK8686159.1"/>
    <property type="molecule type" value="Genomic_DNA"/>
</dbReference>
<comment type="caution">
    <text evidence="2">The sequence shown here is derived from an EMBL/GenBank/DDBJ whole genome shotgun (WGS) entry which is preliminary data.</text>
</comment>
<reference evidence="2 3" key="1">
    <citation type="submission" date="2024-02" db="EMBL/GenBank/DDBJ databases">
        <authorList>
            <person name="Daric V."/>
            <person name="Darras S."/>
        </authorList>
    </citation>
    <scope>NUCLEOTIDE SEQUENCE [LARGE SCALE GENOMIC DNA]</scope>
</reference>
<feature type="region of interest" description="Disordered" evidence="1">
    <location>
        <begin position="159"/>
        <end position="190"/>
    </location>
</feature>
<evidence type="ECO:0000256" key="1">
    <source>
        <dbReference type="SAM" id="MobiDB-lite"/>
    </source>
</evidence>
<organism evidence="2 3">
    <name type="scientific">Clavelina lepadiformis</name>
    <name type="common">Light-bulb sea squirt</name>
    <name type="synonym">Ascidia lepadiformis</name>
    <dbReference type="NCBI Taxonomy" id="159417"/>
    <lineage>
        <taxon>Eukaryota</taxon>
        <taxon>Metazoa</taxon>
        <taxon>Chordata</taxon>
        <taxon>Tunicata</taxon>
        <taxon>Ascidiacea</taxon>
        <taxon>Aplousobranchia</taxon>
        <taxon>Clavelinidae</taxon>
        <taxon>Clavelina</taxon>
    </lineage>
</organism>
<evidence type="ECO:0000313" key="2">
    <source>
        <dbReference type="EMBL" id="CAK8686159.1"/>
    </source>
</evidence>